<comment type="subcellular location">
    <subcellularLocation>
        <location evidence="1 12">Cell outer membrane</location>
        <topology evidence="1 12">Multi-pass membrane protein</topology>
    </subcellularLocation>
</comment>
<feature type="signal peptide" evidence="14">
    <location>
        <begin position="1"/>
        <end position="25"/>
    </location>
</feature>
<dbReference type="Pfam" id="PF07715">
    <property type="entry name" value="Plug"/>
    <property type="match status" value="1"/>
</dbReference>
<dbReference type="Proteomes" id="UP000252733">
    <property type="component" value="Unassembled WGS sequence"/>
</dbReference>
<dbReference type="PANTHER" id="PTHR32552">
    <property type="entry name" value="FERRICHROME IRON RECEPTOR-RELATED"/>
    <property type="match status" value="1"/>
</dbReference>
<dbReference type="EMBL" id="QPIZ01000008">
    <property type="protein sequence ID" value="RCW36589.1"/>
    <property type="molecule type" value="Genomic_DNA"/>
</dbReference>
<sequence>MKKQFSFYKILFLFLGLGFFISASAQEVSVTGTVTDAETGDPLPGVTVVIQGTQQGTITQVDGTYNVSVPEDAILAFSFIGYNSQEISVAGQNQIDVALEPATLGLDEVVVIGYGSVKKEDLTGSVTAVDASKLNKGLATSPSDLISGKIAGVSVVSSGGAPGAGSMIRIRGGSSMSATNDPLIVIDGVPVDNASGVSGMSDPLSSIHPNDIATFTVLKDASATAIYGSRASNGVIIITTKEGRKGEMRIAYDGNFSVSTDKGTVDVMNAENFRQYVTNLYGSDSEQAQALGDASTDWQDQIFQTALSTDHNISFSGDFKNIPYRVSVGYTNEEGILKTSNMERTTGSLNVSPKFLNDRLSVKLNVKGVYNTNSFADQGAIGSATQFDPTQPVYSDSPYGNGYYMSLKEDGTPIDIGLANPVAVLDQREDESVVYRSIGNVQLDYEFLALDGLKANLNVGYDVSESDGDVFVQDNSPMSYVWGTYKSGWGENRDYYQLKRNYLLDFYLNYNKEVNNHHFDVMGGYSWQKFYREENNKYPYSEAMAQQEGAEFYKDGDDYSTEAYVISFFGRLNYNFMQKYLFTFTLRNDGSSRFSPDNQWGLFPSAALAWKISNESFLSGSDVLSDLKLRLSYGITGQQSLGQGDYPWMGRYNYSNAGANYFFGDSMVRLLRPVAFDENLKWEETTTYNIGLDYGFLDNRVSGTLDFYYRETEDLLNTVAIPAGTNFSNQLLTNVGELTNRGFEFSVTGRPIVGKDLSWNLSYNIAYNENEIKKLTVNDDPDYEGVIYGGIDGGTGNNILIHQVGNPAGSFYVFEQVYDEEGRPVEGAYVDQNDDGVITEKDRIAYKKSAPDFTMGLSSQLNYKNWDFNFSLRAHLGNYAYNNVQSNRESYNTTYDPSGFLKNRLNSALYTDFENVRYRSSYYIQEASFLKMDNISLGYTFEDLGLWKENQRARVSFTVENPFVVTDYDGLDPEFGNDGIDNNIYPNPRIFILGLSFNF</sequence>
<dbReference type="PROSITE" id="PS52016">
    <property type="entry name" value="TONB_DEPENDENT_REC_3"/>
    <property type="match status" value="1"/>
</dbReference>
<proteinExistence type="inferred from homology"/>
<keyword evidence="4" id="KW-0410">Iron transport</keyword>
<evidence type="ECO:0000256" key="14">
    <source>
        <dbReference type="SAM" id="SignalP"/>
    </source>
</evidence>
<keyword evidence="18" id="KW-1185">Reference proteome</keyword>
<feature type="chain" id="PRO_5030056577" evidence="14">
    <location>
        <begin position="26"/>
        <end position="999"/>
    </location>
</feature>
<evidence type="ECO:0000256" key="12">
    <source>
        <dbReference type="PROSITE-ProRule" id="PRU01360"/>
    </source>
</evidence>
<keyword evidence="7" id="KW-0408">Iron</keyword>
<feature type="domain" description="TonB-dependent receptor plug" evidence="16">
    <location>
        <begin position="119"/>
        <end position="235"/>
    </location>
</feature>
<dbReference type="InterPro" id="IPR012910">
    <property type="entry name" value="Plug_dom"/>
</dbReference>
<dbReference type="GO" id="GO:0015344">
    <property type="term" value="F:siderophore uptake transmembrane transporter activity"/>
    <property type="evidence" value="ECO:0007669"/>
    <property type="project" value="TreeGrafter"/>
</dbReference>
<evidence type="ECO:0000259" key="15">
    <source>
        <dbReference type="Pfam" id="PF00593"/>
    </source>
</evidence>
<dbReference type="PANTHER" id="PTHR32552:SF68">
    <property type="entry name" value="FERRICHROME OUTER MEMBRANE TRANSPORTER_PHAGE RECEPTOR"/>
    <property type="match status" value="1"/>
</dbReference>
<dbReference type="FunFam" id="2.60.40.1120:FF:000003">
    <property type="entry name" value="Outer membrane protein Omp121"/>
    <property type="match status" value="1"/>
</dbReference>
<dbReference type="Pfam" id="PF13715">
    <property type="entry name" value="CarbopepD_reg_2"/>
    <property type="match status" value="1"/>
</dbReference>
<dbReference type="Gene3D" id="2.40.170.20">
    <property type="entry name" value="TonB-dependent receptor, beta-barrel domain"/>
    <property type="match status" value="1"/>
</dbReference>
<evidence type="ECO:0000256" key="10">
    <source>
        <dbReference type="ARBA" id="ARBA00023136"/>
    </source>
</evidence>
<dbReference type="RefSeq" id="WP_181256511.1">
    <property type="nucleotide sequence ID" value="NZ_PVTS01000019.1"/>
</dbReference>
<comment type="similarity">
    <text evidence="12 13">Belongs to the TonB-dependent receptor family.</text>
</comment>
<evidence type="ECO:0000256" key="6">
    <source>
        <dbReference type="ARBA" id="ARBA00022729"/>
    </source>
</evidence>
<dbReference type="InterPro" id="IPR008969">
    <property type="entry name" value="CarboxyPept-like_regulatory"/>
</dbReference>
<evidence type="ECO:0000313" key="18">
    <source>
        <dbReference type="Proteomes" id="UP000252733"/>
    </source>
</evidence>
<keyword evidence="17" id="KW-0675">Receptor</keyword>
<keyword evidence="9 13" id="KW-0798">TonB box</keyword>
<keyword evidence="8" id="KW-0406">Ion transport</keyword>
<evidence type="ECO:0000256" key="5">
    <source>
        <dbReference type="ARBA" id="ARBA00022692"/>
    </source>
</evidence>
<dbReference type="SUPFAM" id="SSF49464">
    <property type="entry name" value="Carboxypeptidase regulatory domain-like"/>
    <property type="match status" value="1"/>
</dbReference>
<organism evidence="17 18">
    <name type="scientific">Marinilabilia salmonicolor</name>
    <dbReference type="NCBI Taxonomy" id="989"/>
    <lineage>
        <taxon>Bacteria</taxon>
        <taxon>Pseudomonadati</taxon>
        <taxon>Bacteroidota</taxon>
        <taxon>Bacteroidia</taxon>
        <taxon>Marinilabiliales</taxon>
        <taxon>Marinilabiliaceae</taxon>
        <taxon>Marinilabilia</taxon>
    </lineage>
</organism>
<dbReference type="InterPro" id="IPR023997">
    <property type="entry name" value="TonB-dep_OMP_SusC/RagA_CS"/>
</dbReference>
<dbReference type="Gene3D" id="2.170.130.10">
    <property type="entry name" value="TonB-dependent receptor, plug domain"/>
    <property type="match status" value="1"/>
</dbReference>
<name>A0A2T0XAA3_9BACT</name>
<evidence type="ECO:0000259" key="16">
    <source>
        <dbReference type="Pfam" id="PF07715"/>
    </source>
</evidence>
<dbReference type="InterPro" id="IPR023996">
    <property type="entry name" value="TonB-dep_OMP_SusC/RagA"/>
</dbReference>
<dbReference type="InterPro" id="IPR037066">
    <property type="entry name" value="Plug_dom_sf"/>
</dbReference>
<evidence type="ECO:0000256" key="8">
    <source>
        <dbReference type="ARBA" id="ARBA00023065"/>
    </source>
</evidence>
<keyword evidence="5 12" id="KW-0812">Transmembrane</keyword>
<dbReference type="InterPro" id="IPR000531">
    <property type="entry name" value="Beta-barrel_TonB"/>
</dbReference>
<evidence type="ECO:0000256" key="2">
    <source>
        <dbReference type="ARBA" id="ARBA00022448"/>
    </source>
</evidence>
<feature type="domain" description="TonB-dependent receptor-like beta-barrel" evidence="15">
    <location>
        <begin position="394"/>
        <end position="918"/>
    </location>
</feature>
<dbReference type="InterPro" id="IPR039426">
    <property type="entry name" value="TonB-dep_rcpt-like"/>
</dbReference>
<protein>
    <submittedName>
        <fullName evidence="17">Iron complex outermembrane receptor protein</fullName>
    </submittedName>
</protein>
<dbReference type="AlphaFoldDB" id="A0A2T0XAA3"/>
<evidence type="ECO:0000256" key="3">
    <source>
        <dbReference type="ARBA" id="ARBA00022452"/>
    </source>
</evidence>
<evidence type="ECO:0000256" key="11">
    <source>
        <dbReference type="ARBA" id="ARBA00023237"/>
    </source>
</evidence>
<accession>A0A2T0XAA3</accession>
<keyword evidence="6 14" id="KW-0732">Signal</keyword>
<dbReference type="STRING" id="1168289.GCA_000259075_01777"/>
<gene>
    <name evidence="17" type="ORF">DFO77_10831</name>
</gene>
<dbReference type="Gene3D" id="2.60.40.1120">
    <property type="entry name" value="Carboxypeptidase-like, regulatory domain"/>
    <property type="match status" value="1"/>
</dbReference>
<evidence type="ECO:0000256" key="7">
    <source>
        <dbReference type="ARBA" id="ARBA00023004"/>
    </source>
</evidence>
<dbReference type="NCBIfam" id="TIGR04057">
    <property type="entry name" value="SusC_RagA_signa"/>
    <property type="match status" value="1"/>
</dbReference>
<keyword evidence="10 12" id="KW-0472">Membrane</keyword>
<dbReference type="GO" id="GO:0009279">
    <property type="term" value="C:cell outer membrane"/>
    <property type="evidence" value="ECO:0007669"/>
    <property type="project" value="UniProtKB-SubCell"/>
</dbReference>
<dbReference type="InterPro" id="IPR036942">
    <property type="entry name" value="Beta-barrel_TonB_sf"/>
</dbReference>
<dbReference type="SUPFAM" id="SSF56935">
    <property type="entry name" value="Porins"/>
    <property type="match status" value="1"/>
</dbReference>
<evidence type="ECO:0000256" key="1">
    <source>
        <dbReference type="ARBA" id="ARBA00004571"/>
    </source>
</evidence>
<keyword evidence="3 12" id="KW-1134">Transmembrane beta strand</keyword>
<keyword evidence="2 12" id="KW-0813">Transport</keyword>
<evidence type="ECO:0000256" key="4">
    <source>
        <dbReference type="ARBA" id="ARBA00022496"/>
    </source>
</evidence>
<evidence type="ECO:0000313" key="17">
    <source>
        <dbReference type="EMBL" id="RCW36589.1"/>
    </source>
</evidence>
<dbReference type="Pfam" id="PF00593">
    <property type="entry name" value="TonB_dep_Rec_b-barrel"/>
    <property type="match status" value="1"/>
</dbReference>
<dbReference type="NCBIfam" id="TIGR04056">
    <property type="entry name" value="OMP_RagA_SusC"/>
    <property type="match status" value="1"/>
</dbReference>
<evidence type="ECO:0000256" key="9">
    <source>
        <dbReference type="ARBA" id="ARBA00023077"/>
    </source>
</evidence>
<comment type="caution">
    <text evidence="17">The sequence shown here is derived from an EMBL/GenBank/DDBJ whole genome shotgun (WGS) entry which is preliminary data.</text>
</comment>
<keyword evidence="11 12" id="KW-0998">Cell outer membrane</keyword>
<reference evidence="17 18" key="1">
    <citation type="submission" date="2018-07" db="EMBL/GenBank/DDBJ databases">
        <title>Freshwater and sediment microbial communities from various areas in North America, analyzing microbe dynamics in response to fracking.</title>
        <authorList>
            <person name="Lamendella R."/>
        </authorList>
    </citation>
    <scope>NUCLEOTIDE SEQUENCE [LARGE SCALE GENOMIC DNA]</scope>
    <source>
        <strain evidence="17 18">160A</strain>
    </source>
</reference>
<evidence type="ECO:0000256" key="13">
    <source>
        <dbReference type="RuleBase" id="RU003357"/>
    </source>
</evidence>